<dbReference type="PANTHER" id="PTHR30153:SF2">
    <property type="entry name" value="REPLICATIVE DNA HELICASE"/>
    <property type="match status" value="1"/>
</dbReference>
<dbReference type="Gene3D" id="3.40.1360.10">
    <property type="match status" value="1"/>
</dbReference>
<gene>
    <name evidence="3" type="ORF">C4561_01715</name>
</gene>
<protein>
    <recommendedName>
        <fullName evidence="5">SF4 helicase domain-containing protein</fullName>
    </recommendedName>
</protein>
<dbReference type="Pfam" id="PF03796">
    <property type="entry name" value="DnaB_C"/>
    <property type="match status" value="1"/>
</dbReference>
<evidence type="ECO:0000259" key="2">
    <source>
        <dbReference type="PROSITE" id="PS51199"/>
    </source>
</evidence>
<accession>A0A3A4ZMA3</accession>
<evidence type="ECO:0000259" key="1">
    <source>
        <dbReference type="PROSITE" id="PS50880"/>
    </source>
</evidence>
<dbReference type="Gene3D" id="3.40.50.300">
    <property type="entry name" value="P-loop containing nucleotide triphosphate hydrolases"/>
    <property type="match status" value="1"/>
</dbReference>
<evidence type="ECO:0000313" key="3">
    <source>
        <dbReference type="EMBL" id="RJR27646.1"/>
    </source>
</evidence>
<reference evidence="3 4" key="1">
    <citation type="journal article" date="2017" name="ISME J.">
        <title>Energy and carbon metabolisms in a deep terrestrial subsurface fluid microbial community.</title>
        <authorList>
            <person name="Momper L."/>
            <person name="Jungbluth S.P."/>
            <person name="Lee M.D."/>
            <person name="Amend J.P."/>
        </authorList>
    </citation>
    <scope>NUCLEOTIDE SEQUENCE [LARGE SCALE GENOMIC DNA]</scope>
    <source>
        <strain evidence="3">SURF_46</strain>
    </source>
</reference>
<dbReference type="EMBL" id="QZJF01000008">
    <property type="protein sequence ID" value="RJR27646.1"/>
    <property type="molecule type" value="Genomic_DNA"/>
</dbReference>
<dbReference type="SUPFAM" id="SSF48024">
    <property type="entry name" value="N-terminal domain of DnaB helicase"/>
    <property type="match status" value="1"/>
</dbReference>
<dbReference type="SUPFAM" id="SSF56731">
    <property type="entry name" value="DNA primase core"/>
    <property type="match status" value="1"/>
</dbReference>
<feature type="domain" description="Toprim" evidence="1">
    <location>
        <begin position="126"/>
        <end position="203"/>
    </location>
</feature>
<name>A0A3A4ZMA3_UNCKA</name>
<evidence type="ECO:0000313" key="4">
    <source>
        <dbReference type="Proteomes" id="UP000265540"/>
    </source>
</evidence>
<dbReference type="GO" id="GO:0005829">
    <property type="term" value="C:cytosol"/>
    <property type="evidence" value="ECO:0007669"/>
    <property type="project" value="TreeGrafter"/>
</dbReference>
<dbReference type="CDD" id="cd01029">
    <property type="entry name" value="TOPRIM_primases"/>
    <property type="match status" value="1"/>
</dbReference>
<dbReference type="Gene3D" id="3.90.980.10">
    <property type="entry name" value="DNA primase, catalytic core, N-terminal domain"/>
    <property type="match status" value="1"/>
</dbReference>
<comment type="caution">
    <text evidence="3">The sequence shown here is derived from an EMBL/GenBank/DDBJ whole genome shotgun (WGS) entry which is preliminary data.</text>
</comment>
<dbReference type="GO" id="GO:0005524">
    <property type="term" value="F:ATP binding"/>
    <property type="evidence" value="ECO:0007669"/>
    <property type="project" value="InterPro"/>
</dbReference>
<dbReference type="Proteomes" id="UP000265540">
    <property type="component" value="Unassembled WGS sequence"/>
</dbReference>
<dbReference type="PANTHER" id="PTHR30153">
    <property type="entry name" value="REPLICATIVE DNA HELICASE DNAB"/>
    <property type="match status" value="1"/>
</dbReference>
<feature type="domain" description="SF4 helicase" evidence="2">
    <location>
        <begin position="407"/>
        <end position="682"/>
    </location>
</feature>
<dbReference type="PROSITE" id="PS51199">
    <property type="entry name" value="SF4_HELICASE"/>
    <property type="match status" value="1"/>
</dbReference>
<dbReference type="InterPro" id="IPR034154">
    <property type="entry name" value="TOPRIM_DnaG/twinkle"/>
</dbReference>
<proteinExistence type="predicted"/>
<dbReference type="SUPFAM" id="SSF52540">
    <property type="entry name" value="P-loop containing nucleoside triphosphate hydrolases"/>
    <property type="match status" value="1"/>
</dbReference>
<dbReference type="Pfam" id="PF13155">
    <property type="entry name" value="Toprim_2"/>
    <property type="match status" value="1"/>
</dbReference>
<dbReference type="InterPro" id="IPR007694">
    <property type="entry name" value="DNA_helicase_DnaB-like_C"/>
</dbReference>
<dbReference type="SMART" id="SM00493">
    <property type="entry name" value="TOPRIM"/>
    <property type="match status" value="1"/>
</dbReference>
<sequence length="683" mass="78557">MLFNKLLTDVAIYYESVLSESAKAYLFGRGIHNPSQWRFGYADNKLTQRLVTMGLTVEELYNKGLCNEDGTDFFRDGIVIPYILDNKVQTLRFRSLKEKQYLSLKKSSPLYAELFFNLDALVSNPSSLFICEGEFDTVMLAQAGYSAIGLPGSQVIPFGFEQELGKVKNIYLATDADKAGEDCARVLVNRLGRTCRRLKLPEGYDITDFILKFGYDFFKSLIQESVDYEPDLFKYEFDDVKQIPASYQSEVAIINLILKSPHLTTTILEQLGIHDEKDKRYFCNPITSSLFSTILSLYFKYEPIDLATVVDVASVPKTRIIEIFELCFEERNLPTYITNLVKAYLGRDCIDRSRRILEYGTKKSATKEGLENRIREWQDCIVQTNPMATNVLRGEYLIRERMLQVQRRMKRKKIGTGFQQIDRLLTAGFVVRGEMSVIGGRPREGKSAFKANLIRNLCEMGCCVVNVSPEQGIDSEHNRLDSVSTGMPLKDFFDSEKLKTNNDFYEVVQKNIEYITKSWKYHLLPSRDITFSGLVSNLERINEQSKIDVVFIDLFDKLKEITQAGAETRYMIDYLLNECNILARKMDIHICLLHQIKRLSNSNKKSDSRPTLEDLKESGRFEQDSYLVFLLHRRGLHFKDEPDDTMDVILAKQKDGICGDNVAITLDWSRETLILSDHEDDKM</sequence>
<dbReference type="GO" id="GO:0006260">
    <property type="term" value="P:DNA replication"/>
    <property type="evidence" value="ECO:0007669"/>
    <property type="project" value="InterPro"/>
</dbReference>
<dbReference type="InterPro" id="IPR016136">
    <property type="entry name" value="DNA_helicase_N/primase_C"/>
</dbReference>
<dbReference type="Gene3D" id="1.10.860.10">
    <property type="entry name" value="DNAb Helicase, Chain A"/>
    <property type="match status" value="1"/>
</dbReference>
<dbReference type="InterPro" id="IPR006171">
    <property type="entry name" value="TOPRIM_dom"/>
</dbReference>
<organism evidence="3 4">
    <name type="scientific">candidate division WWE3 bacterium</name>
    <dbReference type="NCBI Taxonomy" id="2053526"/>
    <lineage>
        <taxon>Bacteria</taxon>
        <taxon>Katanobacteria</taxon>
    </lineage>
</organism>
<dbReference type="GO" id="GO:0003678">
    <property type="term" value="F:DNA helicase activity"/>
    <property type="evidence" value="ECO:0007669"/>
    <property type="project" value="InterPro"/>
</dbReference>
<dbReference type="InterPro" id="IPR027417">
    <property type="entry name" value="P-loop_NTPase"/>
</dbReference>
<dbReference type="InterPro" id="IPR037068">
    <property type="entry name" value="DNA_primase_core_N_sf"/>
</dbReference>
<dbReference type="AlphaFoldDB" id="A0A3A4ZMA3"/>
<dbReference type="PROSITE" id="PS50880">
    <property type="entry name" value="TOPRIM"/>
    <property type="match status" value="1"/>
</dbReference>
<evidence type="ECO:0008006" key="5">
    <source>
        <dbReference type="Google" id="ProtNLM"/>
    </source>
</evidence>
<dbReference type="InterPro" id="IPR036185">
    <property type="entry name" value="DNA_heli_DnaB-like_N_sf"/>
</dbReference>